<dbReference type="WBParaSite" id="TTAC_0001083401-mRNA-1">
    <property type="protein sequence ID" value="TTAC_0001083401-mRNA-1"/>
    <property type="gene ID" value="TTAC_0001083401"/>
</dbReference>
<keyword evidence="1" id="KW-0812">Transmembrane</keyword>
<dbReference type="Proteomes" id="UP000274429">
    <property type="component" value="Unassembled WGS sequence"/>
</dbReference>
<evidence type="ECO:0000313" key="3">
    <source>
        <dbReference type="Proteomes" id="UP000274429"/>
    </source>
</evidence>
<feature type="transmembrane region" description="Helical" evidence="1">
    <location>
        <begin position="6"/>
        <end position="25"/>
    </location>
</feature>
<evidence type="ECO:0000256" key="1">
    <source>
        <dbReference type="SAM" id="Phobius"/>
    </source>
</evidence>
<protein>
    <submittedName>
        <fullName evidence="4">Membrane spanning protein</fullName>
    </submittedName>
</protein>
<evidence type="ECO:0000313" key="4">
    <source>
        <dbReference type="WBParaSite" id="TTAC_0001083401-mRNA-1"/>
    </source>
</evidence>
<evidence type="ECO:0000313" key="2">
    <source>
        <dbReference type="EMBL" id="VDM35797.1"/>
    </source>
</evidence>
<keyword evidence="1" id="KW-0472">Membrane</keyword>
<dbReference type="EMBL" id="UYWX01022296">
    <property type="protein sequence ID" value="VDM35797.1"/>
    <property type="molecule type" value="Genomic_DNA"/>
</dbReference>
<accession>A0A0R3XBA7</accession>
<proteinExistence type="predicted"/>
<keyword evidence="3" id="KW-1185">Reference proteome</keyword>
<reference evidence="4" key="1">
    <citation type="submission" date="2017-02" db="UniProtKB">
        <authorList>
            <consortium name="WormBaseParasite"/>
        </authorList>
    </citation>
    <scope>IDENTIFICATION</scope>
</reference>
<feature type="transmembrane region" description="Helical" evidence="1">
    <location>
        <begin position="45"/>
        <end position="67"/>
    </location>
</feature>
<gene>
    <name evidence="2" type="ORF">TTAC_LOCUS10817</name>
</gene>
<keyword evidence="1" id="KW-1133">Transmembrane helix</keyword>
<name>A0A0R3XBA7_HYDTA</name>
<dbReference type="AlphaFoldDB" id="A0A0R3XBA7"/>
<reference evidence="2 3" key="2">
    <citation type="submission" date="2018-11" db="EMBL/GenBank/DDBJ databases">
        <authorList>
            <consortium name="Pathogen Informatics"/>
        </authorList>
    </citation>
    <scope>NUCLEOTIDE SEQUENCE [LARGE SCALE GENOMIC DNA]</scope>
</reference>
<feature type="transmembrane region" description="Helical" evidence="1">
    <location>
        <begin position="111"/>
        <end position="131"/>
    </location>
</feature>
<feature type="transmembrane region" description="Helical" evidence="1">
    <location>
        <begin position="73"/>
        <end position="91"/>
    </location>
</feature>
<organism evidence="4">
    <name type="scientific">Hydatigena taeniaeformis</name>
    <name type="common">Feline tapeworm</name>
    <name type="synonym">Taenia taeniaeformis</name>
    <dbReference type="NCBI Taxonomy" id="6205"/>
    <lineage>
        <taxon>Eukaryota</taxon>
        <taxon>Metazoa</taxon>
        <taxon>Spiralia</taxon>
        <taxon>Lophotrochozoa</taxon>
        <taxon>Platyhelminthes</taxon>
        <taxon>Cestoda</taxon>
        <taxon>Eucestoda</taxon>
        <taxon>Cyclophyllidea</taxon>
        <taxon>Taeniidae</taxon>
        <taxon>Hydatigera</taxon>
    </lineage>
</organism>
<dbReference type="STRING" id="6205.A0A0R3XBA7"/>
<sequence>MAELVCAILLVAIAIDIIYTFYTRIRKQPRTQSDSTGSSDKPHNLGVVIACYMAQITFPTTILQAVHGIVGCVYVPASSGLAHAIFALLFLEFRTKAPGAHTIAQFVGHRFGVAAHVLTIFISLFTALYNLTINAFGG</sequence>
<dbReference type="OrthoDB" id="6132759at2759"/>